<evidence type="ECO:0000256" key="9">
    <source>
        <dbReference type="ARBA" id="ARBA00029731"/>
    </source>
</evidence>
<dbReference type="GO" id="GO:0017101">
    <property type="term" value="C:aminoacyl-tRNA synthetase multienzyme complex"/>
    <property type="evidence" value="ECO:0007669"/>
    <property type="project" value="TreeGrafter"/>
</dbReference>
<dbReference type="SUPFAM" id="SSF55681">
    <property type="entry name" value="Class II aaRS and biotin synthetases"/>
    <property type="match status" value="1"/>
</dbReference>
<dbReference type="InterPro" id="IPR017449">
    <property type="entry name" value="Pro-tRNA_synth_II"/>
</dbReference>
<keyword evidence="7" id="KW-0648">Protein biosynthesis</keyword>
<dbReference type="VEuPathDB" id="MicrosporidiaDB:TUBRATIS_001070"/>
<dbReference type="InterPro" id="IPR002314">
    <property type="entry name" value="aa-tRNA-synt_IIb"/>
</dbReference>
<evidence type="ECO:0000256" key="3">
    <source>
        <dbReference type="ARBA" id="ARBA00019110"/>
    </source>
</evidence>
<dbReference type="PRINTS" id="PR01046">
    <property type="entry name" value="TRNASYNTHPRO"/>
</dbReference>
<dbReference type="InterPro" id="IPR045864">
    <property type="entry name" value="aa-tRNA-synth_II/BPL/LPL"/>
</dbReference>
<dbReference type="EC" id="6.1.1.15" evidence="2"/>
<sequence length="501" mass="57958">MHATDQKFGITVKKETNFSEWYSQILLQGNMMDYYDVSGCYIMKPSSMFIWNKIKEFFNEKICELGVQECYFPMLLTKDSLEKEKGHLENFSPELAWITKCGEENIDVPVAVRPTSEAIMYPYFAKWIRSHRDLPLKLNQWCSVLRWEVKSTLPFIRGREFLWQEGHTVHLTKEESDKEVKIILDFYTEIYTELLAVPVIQGIKSENEKFGGASYTRTIETFISDTGKGIQAATSHSLGTNFSKMFEISVQANTEGKIERTFVYQNSWGITTRSIGIALMIHSDNKGCVLPPKICKEQIVIVPCGISDKIDLNQKNAFEIYVNEIINELKSEGLRVHYDNRENYSPGYKFNYWEIQGVPIRLEIGLRDFNKNEVVLVRRLDGKKRPVKNENLGKLLQSEINLIHQEMYNKAKENLENKLVEVKNIKEFNKFLNKKMIPKALWCGLIECEENIKKFSTERNKDGSVSISGAKSLCIMNEVEDGKCFLCENLAKFLAIFGRTY</sequence>
<name>A0A437AQS2_9MICR</name>
<dbReference type="InterPro" id="IPR004154">
    <property type="entry name" value="Anticodon-bd"/>
</dbReference>
<evidence type="ECO:0000256" key="5">
    <source>
        <dbReference type="ARBA" id="ARBA00022741"/>
    </source>
</evidence>
<keyword evidence="6" id="KW-0067">ATP-binding</keyword>
<evidence type="ECO:0000256" key="2">
    <source>
        <dbReference type="ARBA" id="ARBA00012831"/>
    </source>
</evidence>
<dbReference type="PROSITE" id="PS50862">
    <property type="entry name" value="AA_TRNA_LIGASE_II"/>
    <property type="match status" value="1"/>
</dbReference>
<dbReference type="FunFam" id="3.40.50.800:FF:000005">
    <property type="entry name" value="bifunctional glutamate/proline--tRNA ligase"/>
    <property type="match status" value="1"/>
</dbReference>
<proteinExistence type="inferred from homology"/>
<dbReference type="GO" id="GO:0006433">
    <property type="term" value="P:prolyl-tRNA aminoacylation"/>
    <property type="evidence" value="ECO:0007669"/>
    <property type="project" value="InterPro"/>
</dbReference>
<dbReference type="HAMAP" id="MF_01571">
    <property type="entry name" value="Pro_tRNA_synth_type3"/>
    <property type="match status" value="1"/>
</dbReference>
<evidence type="ECO:0000256" key="4">
    <source>
        <dbReference type="ARBA" id="ARBA00022598"/>
    </source>
</evidence>
<evidence type="ECO:0000256" key="1">
    <source>
        <dbReference type="ARBA" id="ARBA00008226"/>
    </source>
</evidence>
<dbReference type="Gene3D" id="3.30.110.30">
    <property type="entry name" value="C-terminal domain of ProRS"/>
    <property type="match status" value="1"/>
</dbReference>
<dbReference type="FunFam" id="3.30.930.10:FF:000037">
    <property type="entry name" value="Proline--tRNA ligase"/>
    <property type="match status" value="1"/>
</dbReference>
<keyword evidence="4" id="KW-0436">Ligase</keyword>
<accession>A0A437AQS2</accession>
<protein>
    <recommendedName>
        <fullName evidence="3">Proline--tRNA ligase</fullName>
        <ecNumber evidence="2">6.1.1.15</ecNumber>
    </recommendedName>
    <alternativeName>
        <fullName evidence="9">Prolyl-tRNA synthetase</fullName>
    </alternativeName>
</protein>
<comment type="catalytic activity">
    <reaction evidence="10">
        <text>tRNA(Pro) + L-proline + ATP = L-prolyl-tRNA(Pro) + AMP + diphosphate</text>
        <dbReference type="Rhea" id="RHEA:14305"/>
        <dbReference type="Rhea" id="RHEA-COMP:9700"/>
        <dbReference type="Rhea" id="RHEA-COMP:9702"/>
        <dbReference type="ChEBI" id="CHEBI:30616"/>
        <dbReference type="ChEBI" id="CHEBI:33019"/>
        <dbReference type="ChEBI" id="CHEBI:60039"/>
        <dbReference type="ChEBI" id="CHEBI:78442"/>
        <dbReference type="ChEBI" id="CHEBI:78532"/>
        <dbReference type="ChEBI" id="CHEBI:456215"/>
        <dbReference type="EC" id="6.1.1.15"/>
    </reaction>
</comment>
<dbReference type="Pfam" id="PF03129">
    <property type="entry name" value="HGTP_anticodon"/>
    <property type="match status" value="1"/>
</dbReference>
<dbReference type="CDD" id="cd00862">
    <property type="entry name" value="ProRS_anticodon_zinc"/>
    <property type="match status" value="1"/>
</dbReference>
<dbReference type="EMBL" id="RCSS01000034">
    <property type="protein sequence ID" value="RVD93367.1"/>
    <property type="molecule type" value="Genomic_DNA"/>
</dbReference>
<evidence type="ECO:0000313" key="12">
    <source>
        <dbReference type="EMBL" id="RVD93367.1"/>
    </source>
</evidence>
<dbReference type="InterPro" id="IPR016061">
    <property type="entry name" value="Pro-tRNA_ligase_II_C"/>
</dbReference>
<dbReference type="SMART" id="SM00946">
    <property type="entry name" value="ProRS-C_1"/>
    <property type="match status" value="1"/>
</dbReference>
<dbReference type="InterPro" id="IPR006195">
    <property type="entry name" value="aa-tRNA-synth_II"/>
</dbReference>
<keyword evidence="13" id="KW-1185">Reference proteome</keyword>
<dbReference type="GO" id="GO:0004827">
    <property type="term" value="F:proline-tRNA ligase activity"/>
    <property type="evidence" value="ECO:0007669"/>
    <property type="project" value="UniProtKB-EC"/>
</dbReference>
<evidence type="ECO:0000313" key="13">
    <source>
        <dbReference type="Proteomes" id="UP000282876"/>
    </source>
</evidence>
<keyword evidence="5" id="KW-0547">Nucleotide-binding</keyword>
<dbReference type="Gene3D" id="3.40.50.800">
    <property type="entry name" value="Anticodon-binding domain"/>
    <property type="match status" value="1"/>
</dbReference>
<dbReference type="CDD" id="cd00778">
    <property type="entry name" value="ProRS_core_arch_euk"/>
    <property type="match status" value="1"/>
</dbReference>
<dbReference type="InterPro" id="IPR033721">
    <property type="entry name" value="ProRS_core_arch_euk"/>
</dbReference>
<dbReference type="Pfam" id="PF09180">
    <property type="entry name" value="ProRS-C_1"/>
    <property type="match status" value="1"/>
</dbReference>
<comment type="similarity">
    <text evidence="1">Belongs to the class-II aminoacyl-tRNA synthetase family.</text>
</comment>
<dbReference type="GO" id="GO:0005737">
    <property type="term" value="C:cytoplasm"/>
    <property type="evidence" value="ECO:0007669"/>
    <property type="project" value="InterPro"/>
</dbReference>
<dbReference type="SUPFAM" id="SSF52954">
    <property type="entry name" value="Class II aaRS ABD-related"/>
    <property type="match status" value="1"/>
</dbReference>
<dbReference type="NCBIfam" id="TIGR00408">
    <property type="entry name" value="proS_fam_I"/>
    <property type="match status" value="1"/>
</dbReference>
<evidence type="ECO:0000259" key="11">
    <source>
        <dbReference type="PROSITE" id="PS50862"/>
    </source>
</evidence>
<dbReference type="InterPro" id="IPR036621">
    <property type="entry name" value="Anticodon-bd_dom_sf"/>
</dbReference>
<dbReference type="STRING" id="291195.A0A437AQS2"/>
<dbReference type="Pfam" id="PF00587">
    <property type="entry name" value="tRNA-synt_2b"/>
    <property type="match status" value="1"/>
</dbReference>
<gene>
    <name evidence="12" type="ORF">TUBRATIS_001070</name>
</gene>
<dbReference type="SUPFAM" id="SSF64586">
    <property type="entry name" value="C-terminal domain of ProRS"/>
    <property type="match status" value="1"/>
</dbReference>
<dbReference type="InterPro" id="IPR004499">
    <property type="entry name" value="Pro-tRNA-ligase_IIa_arc-type"/>
</dbReference>
<comment type="caution">
    <text evidence="12">The sequence shown here is derived from an EMBL/GenBank/DDBJ whole genome shotgun (WGS) entry which is preliminary data.</text>
</comment>
<dbReference type="OrthoDB" id="1350766at2759"/>
<evidence type="ECO:0000256" key="8">
    <source>
        <dbReference type="ARBA" id="ARBA00023146"/>
    </source>
</evidence>
<dbReference type="Gene3D" id="3.30.930.10">
    <property type="entry name" value="Bira Bifunctional Protein, Domain 2"/>
    <property type="match status" value="1"/>
</dbReference>
<organism evidence="12 13">
    <name type="scientific">Tubulinosema ratisbonensis</name>
    <dbReference type="NCBI Taxonomy" id="291195"/>
    <lineage>
        <taxon>Eukaryota</taxon>
        <taxon>Fungi</taxon>
        <taxon>Fungi incertae sedis</taxon>
        <taxon>Microsporidia</taxon>
        <taxon>Tubulinosematoidea</taxon>
        <taxon>Tubulinosematidae</taxon>
        <taxon>Tubulinosema</taxon>
    </lineage>
</organism>
<dbReference type="PANTHER" id="PTHR43382">
    <property type="entry name" value="PROLYL-TRNA SYNTHETASE"/>
    <property type="match status" value="1"/>
</dbReference>
<evidence type="ECO:0000256" key="6">
    <source>
        <dbReference type="ARBA" id="ARBA00022840"/>
    </source>
</evidence>
<dbReference type="GO" id="GO:0005524">
    <property type="term" value="F:ATP binding"/>
    <property type="evidence" value="ECO:0007669"/>
    <property type="project" value="UniProtKB-KW"/>
</dbReference>
<dbReference type="Proteomes" id="UP000282876">
    <property type="component" value="Unassembled WGS sequence"/>
</dbReference>
<evidence type="ECO:0000256" key="7">
    <source>
        <dbReference type="ARBA" id="ARBA00022917"/>
    </source>
</evidence>
<reference evidence="12 13" key="1">
    <citation type="submission" date="2018-10" db="EMBL/GenBank/DDBJ databases">
        <title>Draft genome sequence of the microsporidian Tubulinosema ratisbonensis.</title>
        <authorList>
            <person name="Polonais V."/>
            <person name="Peyretaillade E."/>
            <person name="Niehus S."/>
            <person name="Wawrzyniak I."/>
            <person name="Franchet A."/>
            <person name="Gaspin C."/>
            <person name="Reichstadt M."/>
            <person name="Belser C."/>
            <person name="Labadie K."/>
            <person name="Delbac F."/>
            <person name="Ferrandon D."/>
        </authorList>
    </citation>
    <scope>NUCLEOTIDE SEQUENCE [LARGE SCALE GENOMIC DNA]</scope>
    <source>
        <strain evidence="12 13">Franzen</strain>
    </source>
</reference>
<dbReference type="InterPro" id="IPR002316">
    <property type="entry name" value="Pro-tRNA-ligase_IIa"/>
</dbReference>
<feature type="domain" description="Aminoacyl-transfer RNA synthetases class-II family profile" evidence="11">
    <location>
        <begin position="50"/>
        <end position="291"/>
    </location>
</feature>
<dbReference type="AlphaFoldDB" id="A0A437AQS2"/>
<dbReference type="PANTHER" id="PTHR43382:SF2">
    <property type="entry name" value="BIFUNCTIONAL GLUTAMATE_PROLINE--TRNA LIGASE"/>
    <property type="match status" value="1"/>
</dbReference>
<keyword evidence="8 12" id="KW-0030">Aminoacyl-tRNA synthetase</keyword>
<evidence type="ECO:0000256" key="10">
    <source>
        <dbReference type="ARBA" id="ARBA00047671"/>
    </source>
</evidence>